<dbReference type="Proteomes" id="UP001151760">
    <property type="component" value="Unassembled WGS sequence"/>
</dbReference>
<name>A0ABQ5IA52_9ASTR</name>
<evidence type="ECO:0000313" key="2">
    <source>
        <dbReference type="EMBL" id="GJT96574.1"/>
    </source>
</evidence>
<evidence type="ECO:0000256" key="1">
    <source>
        <dbReference type="SAM" id="MobiDB-lite"/>
    </source>
</evidence>
<organism evidence="2 3">
    <name type="scientific">Tanacetum coccineum</name>
    <dbReference type="NCBI Taxonomy" id="301880"/>
    <lineage>
        <taxon>Eukaryota</taxon>
        <taxon>Viridiplantae</taxon>
        <taxon>Streptophyta</taxon>
        <taxon>Embryophyta</taxon>
        <taxon>Tracheophyta</taxon>
        <taxon>Spermatophyta</taxon>
        <taxon>Magnoliopsida</taxon>
        <taxon>eudicotyledons</taxon>
        <taxon>Gunneridae</taxon>
        <taxon>Pentapetalae</taxon>
        <taxon>asterids</taxon>
        <taxon>campanulids</taxon>
        <taxon>Asterales</taxon>
        <taxon>Asteraceae</taxon>
        <taxon>Asteroideae</taxon>
        <taxon>Anthemideae</taxon>
        <taxon>Anthemidinae</taxon>
        <taxon>Tanacetum</taxon>
    </lineage>
</organism>
<keyword evidence="3" id="KW-1185">Reference proteome</keyword>
<reference evidence="2" key="2">
    <citation type="submission" date="2022-01" db="EMBL/GenBank/DDBJ databases">
        <authorList>
            <person name="Yamashiro T."/>
            <person name="Shiraishi A."/>
            <person name="Satake H."/>
            <person name="Nakayama K."/>
        </authorList>
    </citation>
    <scope>NUCLEOTIDE SEQUENCE</scope>
</reference>
<reference evidence="2" key="1">
    <citation type="journal article" date="2022" name="Int. J. Mol. Sci.">
        <title>Draft Genome of Tanacetum Coccineum: Genomic Comparison of Closely Related Tanacetum-Family Plants.</title>
        <authorList>
            <person name="Yamashiro T."/>
            <person name="Shiraishi A."/>
            <person name="Nakayama K."/>
            <person name="Satake H."/>
        </authorList>
    </citation>
    <scope>NUCLEOTIDE SEQUENCE</scope>
</reference>
<evidence type="ECO:0000313" key="3">
    <source>
        <dbReference type="Proteomes" id="UP001151760"/>
    </source>
</evidence>
<comment type="caution">
    <text evidence="2">The sequence shown here is derived from an EMBL/GenBank/DDBJ whole genome shotgun (WGS) entry which is preliminary data.</text>
</comment>
<protein>
    <submittedName>
        <fullName evidence="2">Uncharacterized protein</fullName>
    </submittedName>
</protein>
<feature type="compositionally biased region" description="Basic and acidic residues" evidence="1">
    <location>
        <begin position="42"/>
        <end position="54"/>
    </location>
</feature>
<dbReference type="EMBL" id="BQNB010020494">
    <property type="protein sequence ID" value="GJT96574.1"/>
    <property type="molecule type" value="Genomic_DNA"/>
</dbReference>
<gene>
    <name evidence="2" type="ORF">Tco_1092092</name>
</gene>
<proteinExistence type="predicted"/>
<accession>A0ABQ5IA52</accession>
<feature type="region of interest" description="Disordered" evidence="1">
    <location>
        <begin position="13"/>
        <end position="67"/>
    </location>
</feature>
<sequence length="91" mass="10001">MDDQRIYAQIARSTHPDGKILMPPPSDISRSLSTMKFPSPRVMEREPEVTKDTMHPTNNGSTEDVPPLVVPIVNHESISEPANAPVSASRP</sequence>